<protein>
    <submittedName>
        <fullName evidence="9">MFS transporter</fullName>
    </submittedName>
</protein>
<dbReference type="SUPFAM" id="SSF103473">
    <property type="entry name" value="MFS general substrate transporter"/>
    <property type="match status" value="1"/>
</dbReference>
<dbReference type="Proteomes" id="UP001501565">
    <property type="component" value="Unassembled WGS sequence"/>
</dbReference>
<feature type="transmembrane region" description="Helical" evidence="7">
    <location>
        <begin position="96"/>
        <end position="113"/>
    </location>
</feature>
<dbReference type="EMBL" id="BAABBN010000017">
    <property type="protein sequence ID" value="GAA3942589.1"/>
    <property type="molecule type" value="Genomic_DNA"/>
</dbReference>
<accession>A0ABP7NBU6</accession>
<evidence type="ECO:0000256" key="2">
    <source>
        <dbReference type="ARBA" id="ARBA00022448"/>
    </source>
</evidence>
<dbReference type="InterPro" id="IPR036259">
    <property type="entry name" value="MFS_trans_sf"/>
</dbReference>
<keyword evidence="10" id="KW-1185">Reference proteome</keyword>
<evidence type="ECO:0000256" key="6">
    <source>
        <dbReference type="ARBA" id="ARBA00023136"/>
    </source>
</evidence>
<comment type="caution">
    <text evidence="9">The sequence shown here is derived from an EMBL/GenBank/DDBJ whole genome shotgun (WGS) entry which is preliminary data.</text>
</comment>
<feature type="domain" description="Phospholipid/glycerol acyltransferase" evidence="8">
    <location>
        <begin position="462"/>
        <end position="578"/>
    </location>
</feature>
<gene>
    <name evidence="9" type="ORF">GCM10022277_43040</name>
</gene>
<evidence type="ECO:0000259" key="8">
    <source>
        <dbReference type="SMART" id="SM00563"/>
    </source>
</evidence>
<feature type="transmembrane region" description="Helical" evidence="7">
    <location>
        <begin position="236"/>
        <end position="254"/>
    </location>
</feature>
<evidence type="ECO:0000256" key="7">
    <source>
        <dbReference type="SAM" id="Phobius"/>
    </source>
</evidence>
<feature type="transmembrane region" description="Helical" evidence="7">
    <location>
        <begin position="60"/>
        <end position="84"/>
    </location>
</feature>
<evidence type="ECO:0000256" key="5">
    <source>
        <dbReference type="ARBA" id="ARBA00022989"/>
    </source>
</evidence>
<feature type="transmembrane region" description="Helical" evidence="7">
    <location>
        <begin position="183"/>
        <end position="200"/>
    </location>
</feature>
<dbReference type="Gene3D" id="1.20.1250.20">
    <property type="entry name" value="MFS general substrate transporter like domains"/>
    <property type="match status" value="1"/>
</dbReference>
<evidence type="ECO:0000256" key="4">
    <source>
        <dbReference type="ARBA" id="ARBA00022692"/>
    </source>
</evidence>
<keyword evidence="2" id="KW-0813">Transport</keyword>
<evidence type="ECO:0000313" key="10">
    <source>
        <dbReference type="Proteomes" id="UP001501565"/>
    </source>
</evidence>
<keyword evidence="4 7" id="KW-0812">Transmembrane</keyword>
<dbReference type="CDD" id="cd06173">
    <property type="entry name" value="MFS_MefA_like"/>
    <property type="match status" value="1"/>
</dbReference>
<feature type="transmembrane region" description="Helical" evidence="7">
    <location>
        <begin position="341"/>
        <end position="365"/>
    </location>
</feature>
<evidence type="ECO:0000313" key="9">
    <source>
        <dbReference type="EMBL" id="GAA3942589.1"/>
    </source>
</evidence>
<dbReference type="Pfam" id="PF01553">
    <property type="entry name" value="Acyltransferase"/>
    <property type="match status" value="1"/>
</dbReference>
<dbReference type="InterPro" id="IPR002123">
    <property type="entry name" value="Plipid/glycerol_acylTrfase"/>
</dbReference>
<feature type="transmembrane region" description="Helical" evidence="7">
    <location>
        <begin position="156"/>
        <end position="177"/>
    </location>
</feature>
<dbReference type="Pfam" id="PF07690">
    <property type="entry name" value="MFS_1"/>
    <property type="match status" value="1"/>
</dbReference>
<dbReference type="SUPFAM" id="SSF69593">
    <property type="entry name" value="Glycerol-3-phosphate (1)-acyltransferase"/>
    <property type="match status" value="1"/>
</dbReference>
<feature type="transmembrane region" description="Helical" evidence="7">
    <location>
        <begin position="302"/>
        <end position="321"/>
    </location>
</feature>
<feature type="transmembrane region" description="Helical" evidence="7">
    <location>
        <begin position="274"/>
        <end position="290"/>
    </location>
</feature>
<keyword evidence="6 7" id="KW-0472">Membrane</keyword>
<dbReference type="SMART" id="SM00563">
    <property type="entry name" value="PlsC"/>
    <property type="match status" value="1"/>
</dbReference>
<dbReference type="PANTHER" id="PTHR43266">
    <property type="entry name" value="MACROLIDE-EFFLUX PROTEIN"/>
    <property type="match status" value="1"/>
</dbReference>
<evidence type="ECO:0000256" key="3">
    <source>
        <dbReference type="ARBA" id="ARBA00022475"/>
    </source>
</evidence>
<keyword evidence="5 7" id="KW-1133">Transmembrane helix</keyword>
<organism evidence="9 10">
    <name type="scientific">Litoribacillus peritrichatus</name>
    <dbReference type="NCBI Taxonomy" id="718191"/>
    <lineage>
        <taxon>Bacteria</taxon>
        <taxon>Pseudomonadati</taxon>
        <taxon>Pseudomonadota</taxon>
        <taxon>Gammaproteobacteria</taxon>
        <taxon>Oceanospirillales</taxon>
        <taxon>Oceanospirillaceae</taxon>
        <taxon>Litoribacillus</taxon>
    </lineage>
</organism>
<evidence type="ECO:0000256" key="1">
    <source>
        <dbReference type="ARBA" id="ARBA00004651"/>
    </source>
</evidence>
<sequence>MSQHSQFELLKTKRFLPYFLTQALGAFNDNVYKNALLLFVAFGTFASMGDASEGGLDKNLINNLAAGLFILPFFIFSPLAGQLADKYEKSQLIRKIKLFEIVVMGLACVAIWSESIWGMILLLFAMGTQSAFFGPVKFSILPQNLKREELVGGNALVEMGTFLAILLGTIFAGYLVSATDVKVTVPIAIVVFAMLGYLVCRSIPKAEAPSPKLKINWNPVTELSGVWKSTLANRPVYLSIMAISWFWFIGSSYLTQFSSFTKDVLNGNPEVSTLLLALFSIGIALGSLLCERLSGRKIELGIVPIGSLGMSVFGIDLFFAVPDASATDIGAVDFIQNTENWRLMADLLLIAMFAGLFIVPLNALIQQRSNEEERAQVMAANNVFNALFMVVGAVFSIICLSVIELSIPEYFCVLAIMNLVVAGYIYSQLPEFVLRFCIWMLSHTMYRVKHQNLDNLPDEGAAVIVANHVSFVDALLIAGACRRPLRFVMDKPIYDSKGLNWFFRLAQTIPITSERRDPAAYQAAMDQVSEALSNGEVVCIFPEGRLTRDGEIDNFRRGIELILERNPVPVLPVALRGLWGSFFSHGNGKALASLPKRFWSKVDIFAGDLVGAERASAEYLESTIKGLRGDRA</sequence>
<feature type="transmembrane region" description="Helical" evidence="7">
    <location>
        <begin position="31"/>
        <end position="48"/>
    </location>
</feature>
<name>A0ABP7NBU6_9GAMM</name>
<dbReference type="InterPro" id="IPR011701">
    <property type="entry name" value="MFS"/>
</dbReference>
<reference evidence="10" key="1">
    <citation type="journal article" date="2019" name="Int. J. Syst. Evol. Microbiol.">
        <title>The Global Catalogue of Microorganisms (GCM) 10K type strain sequencing project: providing services to taxonomists for standard genome sequencing and annotation.</title>
        <authorList>
            <consortium name="The Broad Institute Genomics Platform"/>
            <consortium name="The Broad Institute Genome Sequencing Center for Infectious Disease"/>
            <person name="Wu L."/>
            <person name="Ma J."/>
        </authorList>
    </citation>
    <scope>NUCLEOTIDE SEQUENCE [LARGE SCALE GENOMIC DNA]</scope>
    <source>
        <strain evidence="10">JCM 17551</strain>
    </source>
</reference>
<dbReference type="RefSeq" id="WP_344800732.1">
    <property type="nucleotide sequence ID" value="NZ_BAABBN010000017.1"/>
</dbReference>
<dbReference type="PANTHER" id="PTHR43266:SF2">
    <property type="entry name" value="MAJOR FACILITATOR SUPERFAMILY (MFS) PROFILE DOMAIN-CONTAINING PROTEIN"/>
    <property type="match status" value="1"/>
</dbReference>
<keyword evidence="3" id="KW-1003">Cell membrane</keyword>
<dbReference type="CDD" id="cd07989">
    <property type="entry name" value="LPLAT_AGPAT-like"/>
    <property type="match status" value="1"/>
</dbReference>
<comment type="subcellular location">
    <subcellularLocation>
        <location evidence="1">Cell membrane</location>
        <topology evidence="1">Multi-pass membrane protein</topology>
    </subcellularLocation>
</comment>
<proteinExistence type="predicted"/>
<feature type="transmembrane region" description="Helical" evidence="7">
    <location>
        <begin position="377"/>
        <end position="401"/>
    </location>
</feature>